<dbReference type="SUPFAM" id="SSF53623">
    <property type="entry name" value="MurD-like peptide ligases, catalytic domain"/>
    <property type="match status" value="1"/>
</dbReference>
<dbReference type="GO" id="GO:0071555">
    <property type="term" value="P:cell wall organization"/>
    <property type="evidence" value="ECO:0007669"/>
    <property type="project" value="UniProtKB-KW"/>
</dbReference>
<dbReference type="GO" id="GO:0008765">
    <property type="term" value="F:UDP-N-acetylmuramoylalanyl-D-glutamate-2,6-diaminopimelate ligase activity"/>
    <property type="evidence" value="ECO:0007669"/>
    <property type="project" value="UniProtKB-UniRule"/>
</dbReference>
<dbReference type="InterPro" id="IPR013221">
    <property type="entry name" value="Mur_ligase_cen"/>
</dbReference>
<dbReference type="Pfam" id="PF01225">
    <property type="entry name" value="Mur_ligase"/>
    <property type="match status" value="1"/>
</dbReference>
<keyword evidence="2 7" id="KW-0132">Cell division</keyword>
<comment type="catalytic activity">
    <reaction evidence="7">
        <text>UDP-N-acetyl-alpha-D-muramoyl-L-alanyl-D-glutamate + meso-2,6-diaminopimelate + ATP = UDP-N-acetyl-alpha-D-muramoyl-L-alanyl-gamma-D-glutamyl-meso-2,6-diaminopimelate + ADP + phosphate + H(+)</text>
        <dbReference type="Rhea" id="RHEA:23676"/>
        <dbReference type="ChEBI" id="CHEBI:15378"/>
        <dbReference type="ChEBI" id="CHEBI:30616"/>
        <dbReference type="ChEBI" id="CHEBI:43474"/>
        <dbReference type="ChEBI" id="CHEBI:57791"/>
        <dbReference type="ChEBI" id="CHEBI:83900"/>
        <dbReference type="ChEBI" id="CHEBI:83905"/>
        <dbReference type="ChEBI" id="CHEBI:456216"/>
        <dbReference type="EC" id="6.3.2.13"/>
    </reaction>
</comment>
<evidence type="ECO:0000313" key="13">
    <source>
        <dbReference type="Proteomes" id="UP000291933"/>
    </source>
</evidence>
<comment type="caution">
    <text evidence="7">Lacks conserved residue(s) required for the propagation of feature annotation.</text>
</comment>
<evidence type="ECO:0000259" key="10">
    <source>
        <dbReference type="Pfam" id="PF02875"/>
    </source>
</evidence>
<evidence type="ECO:0000256" key="7">
    <source>
        <dbReference type="HAMAP-Rule" id="MF_00208"/>
    </source>
</evidence>
<comment type="subcellular location">
    <subcellularLocation>
        <location evidence="7 8">Cytoplasm</location>
    </subcellularLocation>
</comment>
<keyword evidence="4 7" id="KW-0573">Peptidoglycan synthesis</keyword>
<keyword evidence="3 7" id="KW-0133">Cell shape</keyword>
<feature type="binding site" evidence="7">
    <location>
        <begin position="116"/>
        <end position="122"/>
    </location>
    <ligand>
        <name>ATP</name>
        <dbReference type="ChEBI" id="CHEBI:30616"/>
    </ligand>
</feature>
<comment type="PTM">
    <text evidence="7">Carboxylation is probably crucial for Mg(2+) binding and, consequently, for the gamma-phosphate positioning of ATP.</text>
</comment>
<feature type="binding site" evidence="7">
    <location>
        <begin position="414"/>
        <end position="417"/>
    </location>
    <ligand>
        <name>meso-2,6-diaminopimelate</name>
        <dbReference type="ChEBI" id="CHEBI:57791"/>
    </ligand>
</feature>
<keyword evidence="13" id="KW-1185">Reference proteome</keyword>
<dbReference type="GO" id="GO:0005737">
    <property type="term" value="C:cytoplasm"/>
    <property type="evidence" value="ECO:0007669"/>
    <property type="project" value="UniProtKB-SubCell"/>
</dbReference>
<dbReference type="PANTHER" id="PTHR23135">
    <property type="entry name" value="MUR LIGASE FAMILY MEMBER"/>
    <property type="match status" value="1"/>
</dbReference>
<evidence type="ECO:0000256" key="2">
    <source>
        <dbReference type="ARBA" id="ARBA00022618"/>
    </source>
</evidence>
<gene>
    <name evidence="7" type="primary">murE</name>
    <name evidence="12" type="ORF">ET996_09155</name>
</gene>
<dbReference type="OrthoDB" id="9800958at2"/>
<dbReference type="HAMAP" id="MF_00208">
    <property type="entry name" value="MurE"/>
    <property type="match status" value="1"/>
</dbReference>
<dbReference type="Gene3D" id="3.40.1190.10">
    <property type="entry name" value="Mur-like, catalytic domain"/>
    <property type="match status" value="1"/>
</dbReference>
<dbReference type="InterPro" id="IPR004101">
    <property type="entry name" value="Mur_ligase_C"/>
</dbReference>
<feature type="binding site" evidence="7">
    <location>
        <position position="32"/>
    </location>
    <ligand>
        <name>UDP-N-acetyl-alpha-D-muramoyl-L-alanyl-D-glutamate</name>
        <dbReference type="ChEBI" id="CHEBI:83900"/>
    </ligand>
</feature>
<dbReference type="Proteomes" id="UP000291933">
    <property type="component" value="Unassembled WGS sequence"/>
</dbReference>
<comment type="caution">
    <text evidence="12">The sequence shown here is derived from an EMBL/GenBank/DDBJ whole genome shotgun (WGS) entry which is preliminary data.</text>
</comment>
<comment type="function">
    <text evidence="7">Catalyzes the addition of meso-diaminopimelic acid to the nucleotide precursor UDP-N-acetylmuramoyl-L-alanyl-D-glutamate (UMAG) in the biosynthesis of bacterial cell-wall peptidoglycan.</text>
</comment>
<dbReference type="NCBIfam" id="NF001126">
    <property type="entry name" value="PRK00139.1-4"/>
    <property type="match status" value="1"/>
</dbReference>
<dbReference type="InterPro" id="IPR035911">
    <property type="entry name" value="MurE/MurF_N"/>
</dbReference>
<dbReference type="RefSeq" id="WP_131172258.1">
    <property type="nucleotide sequence ID" value="NZ_FXTL01000010.1"/>
</dbReference>
<dbReference type="GO" id="GO:0000287">
    <property type="term" value="F:magnesium ion binding"/>
    <property type="evidence" value="ECO:0007669"/>
    <property type="project" value="UniProtKB-UniRule"/>
</dbReference>
<proteinExistence type="inferred from homology"/>
<dbReference type="SUPFAM" id="SSF53244">
    <property type="entry name" value="MurD-like peptide ligases, peptide-binding domain"/>
    <property type="match status" value="1"/>
</dbReference>
<dbReference type="Pfam" id="PF02875">
    <property type="entry name" value="Mur_ligase_C"/>
    <property type="match status" value="1"/>
</dbReference>
<keyword evidence="7" id="KW-0460">Magnesium</keyword>
<dbReference type="InterPro" id="IPR036615">
    <property type="entry name" value="Mur_ligase_C_dom_sf"/>
</dbReference>
<dbReference type="GO" id="GO:0005524">
    <property type="term" value="F:ATP binding"/>
    <property type="evidence" value="ECO:0007669"/>
    <property type="project" value="UniProtKB-UniRule"/>
</dbReference>
<reference evidence="12 13" key="1">
    <citation type="submission" date="2019-01" db="EMBL/GenBank/DDBJ databases">
        <title>Lactibacter flavus gen. nov., sp. nov., a novel bacterium of the family Propionibacteriaceae isolated from raw milk and dairy products.</title>
        <authorList>
            <person name="Huptas C."/>
            <person name="Wenning M."/>
            <person name="Breitenwieser F."/>
            <person name="Doll E."/>
            <person name="Von Neubeck M."/>
            <person name="Busse H.-J."/>
            <person name="Scherer S."/>
        </authorList>
    </citation>
    <scope>NUCLEOTIDE SEQUENCE [LARGE SCALE GENOMIC DNA]</scope>
    <source>
        <strain evidence="12 13">DSM 22130</strain>
    </source>
</reference>
<sequence length="498" mass="51740">MSAAPLRPRRHPGIALDSLAPGASGRLTGICLDSRQILPGDLYVALPGQHVHGASFAEQAVERGALAILTDAAGAAAIEVGVPVVVRPDPRAEMGELAAAIYGRPSQHLEMFGVTGTNGKTSTVFLLEAGLAALGRRVATIGTIGFRIDGSAVATPRGTVTTPDAPDLQGMLGHMVEAGVDAVAMEVSSHALALHRATGIGFDVAAFTMLGQDHLDFHATMDDYFEAKTRLFLGGRARIAVINIDDPWGRRLADLVRADGHARVVTTAVQADADYRVLDWSTAPDGSSTVRLAHPGGELRYGISMLGDFNVRNSLTALAMLGSAGLDVAVAAAGLITAQVPGRMQKVDLGPDAPHVVVDFAHTPTAVAAALRALPSGGRHIAVLGAGGDRDPGKREPMGRAAAEAADVVIVTDDNPRSEVPEAIRAAVLAGARHGARDGVRVIDGGERRAAIAAALELADPSDWVAILGKGHETGQTIGDRVWPFDDVEVVRDLARRK</sequence>
<evidence type="ECO:0000256" key="6">
    <source>
        <dbReference type="ARBA" id="ARBA00023316"/>
    </source>
</evidence>
<keyword evidence="5 7" id="KW-0131">Cell cycle</keyword>
<comment type="cofactor">
    <cofactor evidence="7">
        <name>Mg(2+)</name>
        <dbReference type="ChEBI" id="CHEBI:18420"/>
    </cofactor>
</comment>
<evidence type="ECO:0000256" key="1">
    <source>
        <dbReference type="ARBA" id="ARBA00005898"/>
    </source>
</evidence>
<feature type="domain" description="Mur ligase C-terminal" evidence="10">
    <location>
        <begin position="342"/>
        <end position="471"/>
    </location>
</feature>
<dbReference type="GO" id="GO:0051301">
    <property type="term" value="P:cell division"/>
    <property type="evidence" value="ECO:0007669"/>
    <property type="project" value="UniProtKB-KW"/>
</dbReference>
<feature type="binding site" evidence="7">
    <location>
        <position position="34"/>
    </location>
    <ligand>
        <name>UDP-N-acetyl-alpha-D-muramoyl-L-alanyl-D-glutamate</name>
        <dbReference type="ChEBI" id="CHEBI:83900"/>
    </ligand>
</feature>
<evidence type="ECO:0000256" key="4">
    <source>
        <dbReference type="ARBA" id="ARBA00022984"/>
    </source>
</evidence>
<feature type="binding site" evidence="7">
    <location>
        <position position="469"/>
    </location>
    <ligand>
        <name>meso-2,6-diaminopimelate</name>
        <dbReference type="ChEBI" id="CHEBI:57791"/>
    </ligand>
</feature>
<feature type="short sequence motif" description="Meso-diaminopimelate recognition motif" evidence="7">
    <location>
        <begin position="414"/>
        <end position="417"/>
    </location>
</feature>
<keyword evidence="7 12" id="KW-0436">Ligase</keyword>
<dbReference type="PANTHER" id="PTHR23135:SF4">
    <property type="entry name" value="UDP-N-ACETYLMURAMOYL-L-ALANYL-D-GLUTAMATE--2,6-DIAMINOPIMELATE LIGASE MURE HOMOLOG, CHLOROPLASTIC"/>
    <property type="match status" value="1"/>
</dbReference>
<dbReference type="GO" id="GO:0009252">
    <property type="term" value="P:peptidoglycan biosynthetic process"/>
    <property type="evidence" value="ECO:0007669"/>
    <property type="project" value="UniProtKB-UniRule"/>
</dbReference>
<keyword evidence="7" id="KW-0963">Cytoplasm</keyword>
<evidence type="ECO:0000259" key="9">
    <source>
        <dbReference type="Pfam" id="PF01225"/>
    </source>
</evidence>
<keyword evidence="7" id="KW-0067">ATP-binding</keyword>
<protein>
    <recommendedName>
        <fullName evidence="7">UDP-N-acetylmuramoyl-L-alanyl-D-glutamate--2,6-diaminopimelate ligase</fullName>
        <ecNumber evidence="7">6.3.2.13</ecNumber>
    </recommendedName>
    <alternativeName>
        <fullName evidence="7">Meso-A2pm-adding enzyme</fullName>
    </alternativeName>
    <alternativeName>
        <fullName evidence="7">Meso-diaminopimelate-adding enzyme</fullName>
    </alternativeName>
    <alternativeName>
        <fullName evidence="7">UDP-MurNAc-L-Ala-D-Glu:meso-diaminopimelate ligase</fullName>
    </alternativeName>
    <alternativeName>
        <fullName evidence="7">UDP-MurNAc-tripeptide synthetase</fullName>
    </alternativeName>
    <alternativeName>
        <fullName evidence="7">UDP-N-acetylmuramyl-tripeptide synthetase</fullName>
    </alternativeName>
</protein>
<dbReference type="NCBIfam" id="TIGR01085">
    <property type="entry name" value="murE"/>
    <property type="match status" value="1"/>
</dbReference>
<dbReference type="Gene3D" id="3.90.190.20">
    <property type="entry name" value="Mur ligase, C-terminal domain"/>
    <property type="match status" value="1"/>
</dbReference>
<dbReference type="Gene3D" id="3.40.1390.10">
    <property type="entry name" value="MurE/MurF, N-terminal domain"/>
    <property type="match status" value="1"/>
</dbReference>
<dbReference type="UniPathway" id="UPA00219"/>
<dbReference type="InterPro" id="IPR000713">
    <property type="entry name" value="Mur_ligase_N"/>
</dbReference>
<name>A0A4Q9KJY5_PROTD</name>
<feature type="domain" description="Mur ligase central" evidence="11">
    <location>
        <begin position="114"/>
        <end position="320"/>
    </location>
</feature>
<dbReference type="EMBL" id="SDMR01000010">
    <property type="protein sequence ID" value="TBT94753.1"/>
    <property type="molecule type" value="Genomic_DNA"/>
</dbReference>
<feature type="binding site" evidence="7">
    <location>
        <begin position="161"/>
        <end position="162"/>
    </location>
    <ligand>
        <name>UDP-N-acetyl-alpha-D-muramoyl-L-alanyl-D-glutamate</name>
        <dbReference type="ChEBI" id="CHEBI:83900"/>
    </ligand>
</feature>
<keyword evidence="6 7" id="KW-0961">Cell wall biogenesis/degradation</keyword>
<dbReference type="SUPFAM" id="SSF63418">
    <property type="entry name" value="MurE/MurF N-terminal domain"/>
    <property type="match status" value="1"/>
</dbReference>
<evidence type="ECO:0000256" key="3">
    <source>
        <dbReference type="ARBA" id="ARBA00022960"/>
    </source>
</evidence>
<dbReference type="InterPro" id="IPR005761">
    <property type="entry name" value="UDP-N-AcMur-Glu-dNH2Pim_ligase"/>
</dbReference>
<feature type="binding site" evidence="7">
    <location>
        <position position="196"/>
    </location>
    <ligand>
        <name>UDP-N-acetyl-alpha-D-muramoyl-L-alanyl-D-glutamate</name>
        <dbReference type="ChEBI" id="CHEBI:83900"/>
    </ligand>
</feature>
<feature type="domain" description="Mur ligase N-terminal catalytic" evidence="9">
    <location>
        <begin position="27"/>
        <end position="100"/>
    </location>
</feature>
<organism evidence="12 13">
    <name type="scientific">Propioniciclava tarda</name>
    <dbReference type="NCBI Taxonomy" id="433330"/>
    <lineage>
        <taxon>Bacteria</taxon>
        <taxon>Bacillati</taxon>
        <taxon>Actinomycetota</taxon>
        <taxon>Actinomycetes</taxon>
        <taxon>Propionibacteriales</taxon>
        <taxon>Propionibacteriaceae</taxon>
        <taxon>Propioniciclava</taxon>
    </lineage>
</organism>
<evidence type="ECO:0000259" key="11">
    <source>
        <dbReference type="Pfam" id="PF08245"/>
    </source>
</evidence>
<dbReference type="NCBIfam" id="NF001124">
    <property type="entry name" value="PRK00139.1-2"/>
    <property type="match status" value="1"/>
</dbReference>
<accession>A0A4Q9KJY5</accession>
<evidence type="ECO:0000256" key="5">
    <source>
        <dbReference type="ARBA" id="ARBA00023306"/>
    </source>
</evidence>
<comment type="pathway">
    <text evidence="7 8">Cell wall biogenesis; peptidoglycan biosynthesis.</text>
</comment>
<evidence type="ECO:0000256" key="8">
    <source>
        <dbReference type="RuleBase" id="RU004135"/>
    </source>
</evidence>
<feature type="binding site" evidence="7">
    <location>
        <position position="390"/>
    </location>
    <ligand>
        <name>meso-2,6-diaminopimelate</name>
        <dbReference type="ChEBI" id="CHEBI:57791"/>
    </ligand>
</feature>
<keyword evidence="7" id="KW-0547">Nucleotide-binding</keyword>
<dbReference type="EC" id="6.3.2.13" evidence="7"/>
<dbReference type="Pfam" id="PF08245">
    <property type="entry name" value="Mur_ligase_M"/>
    <property type="match status" value="1"/>
</dbReference>
<dbReference type="GO" id="GO:0008360">
    <property type="term" value="P:regulation of cell shape"/>
    <property type="evidence" value="ECO:0007669"/>
    <property type="project" value="UniProtKB-KW"/>
</dbReference>
<feature type="binding site" evidence="7">
    <location>
        <position position="473"/>
    </location>
    <ligand>
        <name>meso-2,6-diaminopimelate</name>
        <dbReference type="ChEBI" id="CHEBI:57791"/>
    </ligand>
</feature>
<feature type="modified residue" description="N6-carboxylysine" evidence="7">
    <location>
        <position position="228"/>
    </location>
</feature>
<dbReference type="AlphaFoldDB" id="A0A4Q9KJY5"/>
<feature type="binding site" evidence="7">
    <location>
        <position position="188"/>
    </location>
    <ligand>
        <name>UDP-N-acetyl-alpha-D-muramoyl-L-alanyl-D-glutamate</name>
        <dbReference type="ChEBI" id="CHEBI:83900"/>
    </ligand>
</feature>
<dbReference type="InterPro" id="IPR036565">
    <property type="entry name" value="Mur-like_cat_sf"/>
</dbReference>
<evidence type="ECO:0000313" key="12">
    <source>
        <dbReference type="EMBL" id="TBT94753.1"/>
    </source>
</evidence>
<comment type="similarity">
    <text evidence="1 7">Belongs to the MurCDEF family. MurE subfamily.</text>
</comment>